<keyword evidence="2" id="KW-0812">Transmembrane</keyword>
<gene>
    <name evidence="3" type="ORF">SZN_17617</name>
</gene>
<feature type="compositionally biased region" description="Low complexity" evidence="1">
    <location>
        <begin position="104"/>
        <end position="114"/>
    </location>
</feature>
<reference evidence="3 4" key="1">
    <citation type="submission" date="2011-08" db="EMBL/GenBank/DDBJ databases">
        <authorList>
            <person name="Lin Y."/>
            <person name="Hao X."/>
            <person name="Johnstone L."/>
            <person name="Miller S.J."/>
            <person name="Wei G."/>
            <person name="Rensing C."/>
        </authorList>
    </citation>
    <scope>NUCLEOTIDE SEQUENCE [LARGE SCALE GENOMIC DNA]</scope>
    <source>
        <strain evidence="3 4">K42</strain>
    </source>
</reference>
<dbReference type="AlphaFoldDB" id="G2GDE6"/>
<evidence type="ECO:0000256" key="1">
    <source>
        <dbReference type="SAM" id="MobiDB-lite"/>
    </source>
</evidence>
<accession>G2GDE6</accession>
<dbReference type="Proteomes" id="UP000004217">
    <property type="component" value="Unassembled WGS sequence"/>
</dbReference>
<dbReference type="RefSeq" id="WP_007496755.1">
    <property type="nucleotide sequence ID" value="NZ_AGBF01000054.1"/>
</dbReference>
<dbReference type="OrthoDB" id="3817052at2"/>
<dbReference type="CDD" id="cd16386">
    <property type="entry name" value="TcpC_N"/>
    <property type="match status" value="1"/>
</dbReference>
<organism evidence="3 4">
    <name type="scientific">Streptomyces zinciresistens K42</name>
    <dbReference type="NCBI Taxonomy" id="700597"/>
    <lineage>
        <taxon>Bacteria</taxon>
        <taxon>Bacillati</taxon>
        <taxon>Actinomycetota</taxon>
        <taxon>Actinomycetes</taxon>
        <taxon>Kitasatosporales</taxon>
        <taxon>Streptomycetaceae</taxon>
        <taxon>Streptomyces</taxon>
    </lineage>
</organism>
<dbReference type="PATRIC" id="fig|700597.3.peg.3454"/>
<evidence type="ECO:0000313" key="3">
    <source>
        <dbReference type="EMBL" id="EGX58478.1"/>
    </source>
</evidence>
<dbReference type="Pfam" id="PF12642">
    <property type="entry name" value="TpcC"/>
    <property type="match status" value="1"/>
</dbReference>
<sequence length="354" mass="37653">MKLLRKVFRLPQKDKAGGEEFADALASRTRRKAGEQPEAGAPEDAPAVRTDVPARRPDTSAWTEEDEGSGSVVARRTGRIAVWAVIGLFAFIGVRSVIAPPQQPTTAPKTNPQAEAAKDDVPEAAAQQVAARFARSYLTWSKDDPDSRATELARDLPKGADTKAGWDGQGLQLVAQTIPGAVTQTSAHQARVSVDVRVSNTQGTGSKAKTVSSWVGLEVPVAETSGRVIVTGQPALVGLAQPVTWKEPGAPDTDIELSERTRTTVANFFEAWVDGTADQSAAPGARIAPLGGGLTWHSLDTWAVETGSGSRRTGLATVRWELAGAELQQTYRVTLTQVSADGASRWQVWQVTSQ</sequence>
<comment type="caution">
    <text evidence="3">The sequence shown here is derived from an EMBL/GenBank/DDBJ whole genome shotgun (WGS) entry which is preliminary data.</text>
</comment>
<dbReference type="Gene3D" id="3.10.450.540">
    <property type="match status" value="1"/>
</dbReference>
<evidence type="ECO:0000313" key="4">
    <source>
        <dbReference type="Proteomes" id="UP000004217"/>
    </source>
</evidence>
<keyword evidence="2" id="KW-1133">Transmembrane helix</keyword>
<dbReference type="CDD" id="cd16428">
    <property type="entry name" value="TcpC_C"/>
    <property type="match status" value="1"/>
</dbReference>
<keyword evidence="4" id="KW-1185">Reference proteome</keyword>
<evidence type="ECO:0000256" key="2">
    <source>
        <dbReference type="SAM" id="Phobius"/>
    </source>
</evidence>
<feature type="region of interest" description="Disordered" evidence="1">
    <location>
        <begin position="102"/>
        <end position="124"/>
    </location>
</feature>
<feature type="transmembrane region" description="Helical" evidence="2">
    <location>
        <begin position="80"/>
        <end position="98"/>
    </location>
</feature>
<proteinExistence type="predicted"/>
<name>G2GDE6_9ACTN</name>
<feature type="region of interest" description="Disordered" evidence="1">
    <location>
        <begin position="18"/>
        <end position="71"/>
    </location>
</feature>
<dbReference type="EMBL" id="AGBF01000054">
    <property type="protein sequence ID" value="EGX58478.1"/>
    <property type="molecule type" value="Genomic_DNA"/>
</dbReference>
<keyword evidence="2" id="KW-0472">Membrane</keyword>
<dbReference type="InterPro" id="IPR035628">
    <property type="entry name" value="TcpC_C"/>
</dbReference>
<dbReference type="InterPro" id="IPR024735">
    <property type="entry name" value="TcpC"/>
</dbReference>
<protein>
    <submittedName>
        <fullName evidence="3">Uncharacterized protein</fullName>
    </submittedName>
</protein>